<proteinExistence type="predicted"/>
<keyword evidence="2" id="KW-1133">Transmembrane helix</keyword>
<organism evidence="3 4">
    <name type="scientific">Nocardiopsis rhodophaea</name>
    <dbReference type="NCBI Taxonomy" id="280238"/>
    <lineage>
        <taxon>Bacteria</taxon>
        <taxon>Bacillati</taxon>
        <taxon>Actinomycetota</taxon>
        <taxon>Actinomycetes</taxon>
        <taxon>Streptosporangiales</taxon>
        <taxon>Nocardiopsidaceae</taxon>
        <taxon>Nocardiopsis</taxon>
    </lineage>
</organism>
<evidence type="ECO:0008006" key="5">
    <source>
        <dbReference type="Google" id="ProtNLM"/>
    </source>
</evidence>
<dbReference type="Proteomes" id="UP001501585">
    <property type="component" value="Unassembled WGS sequence"/>
</dbReference>
<comment type="caution">
    <text evidence="3">The sequence shown here is derived from an EMBL/GenBank/DDBJ whole genome shotgun (WGS) entry which is preliminary data.</text>
</comment>
<dbReference type="EMBL" id="BAAAPC010000013">
    <property type="protein sequence ID" value="GAA2002278.1"/>
    <property type="molecule type" value="Genomic_DNA"/>
</dbReference>
<evidence type="ECO:0000313" key="4">
    <source>
        <dbReference type="Proteomes" id="UP001501585"/>
    </source>
</evidence>
<keyword evidence="2" id="KW-0472">Membrane</keyword>
<evidence type="ECO:0000256" key="2">
    <source>
        <dbReference type="SAM" id="Phobius"/>
    </source>
</evidence>
<feature type="region of interest" description="Disordered" evidence="1">
    <location>
        <begin position="56"/>
        <end position="79"/>
    </location>
</feature>
<sequence length="79" mass="7433">MALLNVGAGAAAFVGPAVASLLLGPDGPGGVVVTFAVLYVIAAVMTRFLTAPGDIAGTAPPSDRAAETGAAPVSAGEPG</sequence>
<name>A0ABN2T9C4_9ACTN</name>
<gene>
    <name evidence="3" type="ORF">GCM10009799_31780</name>
</gene>
<keyword evidence="4" id="KW-1185">Reference proteome</keyword>
<protein>
    <recommendedName>
        <fullName evidence="5">MFS transporter</fullName>
    </recommendedName>
</protein>
<feature type="transmembrane region" description="Helical" evidence="2">
    <location>
        <begin position="29"/>
        <end position="49"/>
    </location>
</feature>
<evidence type="ECO:0000313" key="3">
    <source>
        <dbReference type="EMBL" id="GAA2002278.1"/>
    </source>
</evidence>
<accession>A0ABN2T9C4</accession>
<reference evidence="3 4" key="1">
    <citation type="journal article" date="2019" name="Int. J. Syst. Evol. Microbiol.">
        <title>The Global Catalogue of Microorganisms (GCM) 10K type strain sequencing project: providing services to taxonomists for standard genome sequencing and annotation.</title>
        <authorList>
            <consortium name="The Broad Institute Genomics Platform"/>
            <consortium name="The Broad Institute Genome Sequencing Center for Infectious Disease"/>
            <person name="Wu L."/>
            <person name="Ma J."/>
        </authorList>
    </citation>
    <scope>NUCLEOTIDE SEQUENCE [LARGE SCALE GENOMIC DNA]</scope>
    <source>
        <strain evidence="3 4">JCM 15313</strain>
    </source>
</reference>
<dbReference type="RefSeq" id="WP_344104658.1">
    <property type="nucleotide sequence ID" value="NZ_BAAAPC010000013.1"/>
</dbReference>
<keyword evidence="2" id="KW-0812">Transmembrane</keyword>
<evidence type="ECO:0000256" key="1">
    <source>
        <dbReference type="SAM" id="MobiDB-lite"/>
    </source>
</evidence>